<comment type="caution">
    <text evidence="3">The sequence shown here is derived from an EMBL/GenBank/DDBJ whole genome shotgun (WGS) entry which is preliminary data.</text>
</comment>
<evidence type="ECO:0000313" key="3">
    <source>
        <dbReference type="EMBL" id="TXG92020.1"/>
    </source>
</evidence>
<dbReference type="Proteomes" id="UP000471120">
    <property type="component" value="Unassembled WGS sequence"/>
</dbReference>
<evidence type="ECO:0000256" key="2">
    <source>
        <dbReference type="SAM" id="Phobius"/>
    </source>
</evidence>
<name>A0A6P2CJJ1_9NOCA</name>
<feature type="transmembrane region" description="Helical" evidence="2">
    <location>
        <begin position="72"/>
        <end position="92"/>
    </location>
</feature>
<proteinExistence type="predicted"/>
<dbReference type="RefSeq" id="WP_010838039.1">
    <property type="nucleotide sequence ID" value="NZ_QRCM01000001.1"/>
</dbReference>
<feature type="compositionally biased region" description="Basic and acidic residues" evidence="1">
    <location>
        <begin position="1"/>
        <end position="21"/>
    </location>
</feature>
<evidence type="ECO:0000313" key="4">
    <source>
        <dbReference type="Proteomes" id="UP000471120"/>
    </source>
</evidence>
<feature type="transmembrane region" description="Helical" evidence="2">
    <location>
        <begin position="104"/>
        <end position="128"/>
    </location>
</feature>
<protein>
    <submittedName>
        <fullName evidence="3">Uncharacterized protein</fullName>
    </submittedName>
</protein>
<sequence length="129" mass="13767">MTDDPNTRDRNTRDAEKRWDDPATASRATKFGASFLVAALLVLVVGAVLAATGSDTCPDTGSAVCHEPARTILAIGPTIVLLVGALWAFVLAYRTWRAGGRWAIWQACAWVLMVCTLMYAGLATGILLS</sequence>
<feature type="transmembrane region" description="Helical" evidence="2">
    <location>
        <begin position="31"/>
        <end position="52"/>
    </location>
</feature>
<dbReference type="AlphaFoldDB" id="A0A6P2CJJ1"/>
<reference evidence="3 4" key="1">
    <citation type="submission" date="2018-07" db="EMBL/GenBank/DDBJ databases">
        <title>Genome sequence of Rhodococcus rhodnii ATCC 35071 from Rhodnius prolixus.</title>
        <authorList>
            <person name="Patel V."/>
            <person name="Vogel K.J."/>
        </authorList>
    </citation>
    <scope>NUCLEOTIDE SEQUENCE [LARGE SCALE GENOMIC DNA]</scope>
    <source>
        <strain evidence="3 4">ATCC 35071</strain>
    </source>
</reference>
<organism evidence="3 4">
    <name type="scientific">Rhodococcus rhodnii</name>
    <dbReference type="NCBI Taxonomy" id="38312"/>
    <lineage>
        <taxon>Bacteria</taxon>
        <taxon>Bacillati</taxon>
        <taxon>Actinomycetota</taxon>
        <taxon>Actinomycetes</taxon>
        <taxon>Mycobacteriales</taxon>
        <taxon>Nocardiaceae</taxon>
        <taxon>Rhodococcus</taxon>
    </lineage>
</organism>
<gene>
    <name evidence="3" type="ORF">DW322_19890</name>
</gene>
<keyword evidence="2" id="KW-1133">Transmembrane helix</keyword>
<keyword evidence="2" id="KW-0812">Transmembrane</keyword>
<keyword evidence="2" id="KW-0472">Membrane</keyword>
<evidence type="ECO:0000256" key="1">
    <source>
        <dbReference type="SAM" id="MobiDB-lite"/>
    </source>
</evidence>
<accession>A0A6P2CJJ1</accession>
<dbReference type="EMBL" id="QRCM01000001">
    <property type="protein sequence ID" value="TXG92020.1"/>
    <property type="molecule type" value="Genomic_DNA"/>
</dbReference>
<feature type="region of interest" description="Disordered" evidence="1">
    <location>
        <begin position="1"/>
        <end position="22"/>
    </location>
</feature>